<dbReference type="Pfam" id="PF02618">
    <property type="entry name" value="YceG"/>
    <property type="match status" value="1"/>
</dbReference>
<name>A0A2M7ARF8_9BACT</name>
<dbReference type="NCBIfam" id="TIGR00247">
    <property type="entry name" value="endolytic transglycosylase MltG"/>
    <property type="match status" value="1"/>
</dbReference>
<evidence type="ECO:0000256" key="3">
    <source>
        <dbReference type="ARBA" id="ARBA00022989"/>
    </source>
</evidence>
<keyword evidence="4 7" id="KW-0472">Membrane</keyword>
<dbReference type="AlphaFoldDB" id="A0A2M7ARF8"/>
<evidence type="ECO:0000256" key="4">
    <source>
        <dbReference type="ARBA" id="ARBA00023136"/>
    </source>
</evidence>
<keyword evidence="3 7" id="KW-1133">Transmembrane helix</keyword>
<comment type="caution">
    <text evidence="8">The sequence shown here is derived from an EMBL/GenBank/DDBJ whole genome shotgun (WGS) entry which is preliminary data.</text>
</comment>
<evidence type="ECO:0000313" key="8">
    <source>
        <dbReference type="EMBL" id="PIU73191.1"/>
    </source>
</evidence>
<proteinExistence type="inferred from homology"/>
<keyword evidence="5" id="KW-0456">Lyase</keyword>
<dbReference type="GO" id="GO:0071555">
    <property type="term" value="P:cell wall organization"/>
    <property type="evidence" value="ECO:0007669"/>
    <property type="project" value="UniProtKB-KW"/>
</dbReference>
<accession>A0A2M7ARF8</accession>
<evidence type="ECO:0000256" key="1">
    <source>
        <dbReference type="ARBA" id="ARBA00022475"/>
    </source>
</evidence>
<evidence type="ECO:0000256" key="7">
    <source>
        <dbReference type="SAM" id="Phobius"/>
    </source>
</evidence>
<feature type="transmembrane region" description="Helical" evidence="7">
    <location>
        <begin position="6"/>
        <end position="25"/>
    </location>
</feature>
<protein>
    <submittedName>
        <fullName evidence="8">Endolytic transglycosylase MltG</fullName>
    </submittedName>
</protein>
<organism evidence="8 9">
    <name type="scientific">Candidatus Shapirobacteria bacterium CG06_land_8_20_14_3_00_40_12</name>
    <dbReference type="NCBI Taxonomy" id="1974881"/>
    <lineage>
        <taxon>Bacteria</taxon>
        <taxon>Candidatus Shapironibacteriota</taxon>
    </lineage>
</organism>
<evidence type="ECO:0000256" key="2">
    <source>
        <dbReference type="ARBA" id="ARBA00022692"/>
    </source>
</evidence>
<evidence type="ECO:0000256" key="5">
    <source>
        <dbReference type="ARBA" id="ARBA00023239"/>
    </source>
</evidence>
<dbReference type="HAMAP" id="MF_02065">
    <property type="entry name" value="MltG"/>
    <property type="match status" value="1"/>
</dbReference>
<evidence type="ECO:0000313" key="9">
    <source>
        <dbReference type="Proteomes" id="UP000231407"/>
    </source>
</evidence>
<sequence length="292" mass="32688">MKWRYLFVSFGLILIIAVSVVFYLSSPFSSDSSLKAFVINQGESVVDISNRLGKNRFIKSPLIFIFWSALSGQKNKIKAGKFEIASSWDVKTIISKLTSGGSTDYWFKIIPGQRLEEFAKDDLVSATSGKEGYLFPDSYLIPEYYTSDEIVTLITKNFDQKIMALNISSQNLSEVVTLASLLEREAKTRLDKQKVATVIKNRLKIGMALQVDATVQYGRDTITKPTKYWLPLTKTDLQINSLFNTYQNRGLPPSPICNPGLDSLFAAQNPLPSDNLYYISGSDGLMHFAVTL</sequence>
<dbReference type="Gene3D" id="3.30.1490.480">
    <property type="entry name" value="Endolytic murein transglycosylase"/>
    <property type="match status" value="1"/>
</dbReference>
<dbReference type="EMBL" id="PEWA01000050">
    <property type="protein sequence ID" value="PIU73191.1"/>
    <property type="molecule type" value="Genomic_DNA"/>
</dbReference>
<reference evidence="9" key="1">
    <citation type="submission" date="2017-09" db="EMBL/GenBank/DDBJ databases">
        <title>Depth-based differentiation of microbial function through sediment-hosted aquifers and enrichment of novel symbionts in the deep terrestrial subsurface.</title>
        <authorList>
            <person name="Probst A.J."/>
            <person name="Ladd B."/>
            <person name="Jarett J.K."/>
            <person name="Geller-Mcgrath D.E."/>
            <person name="Sieber C.M.K."/>
            <person name="Emerson J.B."/>
            <person name="Anantharaman K."/>
            <person name="Thomas B.C."/>
            <person name="Malmstrom R."/>
            <person name="Stieglmeier M."/>
            <person name="Klingl A."/>
            <person name="Woyke T."/>
            <person name="Ryan C.M."/>
            <person name="Banfield J.F."/>
        </authorList>
    </citation>
    <scope>NUCLEOTIDE SEQUENCE [LARGE SCALE GENOMIC DNA]</scope>
</reference>
<dbReference type="GO" id="GO:0016829">
    <property type="term" value="F:lyase activity"/>
    <property type="evidence" value="ECO:0007669"/>
    <property type="project" value="UniProtKB-KW"/>
</dbReference>
<keyword evidence="6" id="KW-0961">Cell wall biogenesis/degradation</keyword>
<feature type="non-terminal residue" evidence="8">
    <location>
        <position position="292"/>
    </location>
</feature>
<keyword evidence="2 7" id="KW-0812">Transmembrane</keyword>
<dbReference type="Proteomes" id="UP000231407">
    <property type="component" value="Unassembled WGS sequence"/>
</dbReference>
<gene>
    <name evidence="8" type="ORF">COS78_03595</name>
</gene>
<dbReference type="InterPro" id="IPR003770">
    <property type="entry name" value="MLTG-like"/>
</dbReference>
<keyword evidence="1" id="KW-1003">Cell membrane</keyword>
<dbReference type="PANTHER" id="PTHR30518">
    <property type="entry name" value="ENDOLYTIC MUREIN TRANSGLYCOSYLASE"/>
    <property type="match status" value="1"/>
</dbReference>
<dbReference type="PANTHER" id="PTHR30518:SF2">
    <property type="entry name" value="ENDOLYTIC MUREIN TRANSGLYCOSYLASE"/>
    <property type="match status" value="1"/>
</dbReference>
<evidence type="ECO:0000256" key="6">
    <source>
        <dbReference type="ARBA" id="ARBA00023316"/>
    </source>
</evidence>